<accession>A0A8H5LKP2</accession>
<feature type="compositionally biased region" description="Basic and acidic residues" evidence="1">
    <location>
        <begin position="882"/>
        <end position="904"/>
    </location>
</feature>
<reference evidence="3 4" key="1">
    <citation type="journal article" date="2020" name="ISME J.">
        <title>Uncovering the hidden diversity of litter-decomposition mechanisms in mushroom-forming fungi.</title>
        <authorList>
            <person name="Floudas D."/>
            <person name="Bentzer J."/>
            <person name="Ahren D."/>
            <person name="Johansson T."/>
            <person name="Persson P."/>
            <person name="Tunlid A."/>
        </authorList>
    </citation>
    <scope>NUCLEOTIDE SEQUENCE [LARGE SCALE GENOMIC DNA]</scope>
    <source>
        <strain evidence="3 4">CBS 146.42</strain>
    </source>
</reference>
<feature type="compositionally biased region" description="Polar residues" evidence="1">
    <location>
        <begin position="1321"/>
        <end position="1331"/>
    </location>
</feature>
<feature type="compositionally biased region" description="Basic and acidic residues" evidence="1">
    <location>
        <begin position="564"/>
        <end position="590"/>
    </location>
</feature>
<feature type="region of interest" description="Disordered" evidence="1">
    <location>
        <begin position="1412"/>
        <end position="1441"/>
    </location>
</feature>
<organism evidence="3 4">
    <name type="scientific">Leucocoprinus leucothites</name>
    <dbReference type="NCBI Taxonomy" id="201217"/>
    <lineage>
        <taxon>Eukaryota</taxon>
        <taxon>Fungi</taxon>
        <taxon>Dikarya</taxon>
        <taxon>Basidiomycota</taxon>
        <taxon>Agaricomycotina</taxon>
        <taxon>Agaricomycetes</taxon>
        <taxon>Agaricomycetidae</taxon>
        <taxon>Agaricales</taxon>
        <taxon>Agaricineae</taxon>
        <taxon>Agaricaceae</taxon>
        <taxon>Leucocoprinus</taxon>
    </lineage>
</organism>
<dbReference type="PRINTS" id="PR01217">
    <property type="entry name" value="PRICHEXTENSN"/>
</dbReference>
<feature type="compositionally biased region" description="Pro residues" evidence="1">
    <location>
        <begin position="1290"/>
        <end position="1303"/>
    </location>
</feature>
<feature type="compositionally biased region" description="Pro residues" evidence="1">
    <location>
        <begin position="651"/>
        <end position="662"/>
    </location>
</feature>
<dbReference type="GO" id="GO:0030041">
    <property type="term" value="P:actin filament polymerization"/>
    <property type="evidence" value="ECO:0007669"/>
    <property type="project" value="TreeGrafter"/>
</dbReference>
<feature type="domain" description="BBC1/AIM3 cysteine proteinase-fold" evidence="2">
    <location>
        <begin position="1443"/>
        <end position="1612"/>
    </location>
</feature>
<feature type="compositionally biased region" description="Pro residues" evidence="1">
    <location>
        <begin position="939"/>
        <end position="955"/>
    </location>
</feature>
<evidence type="ECO:0000256" key="1">
    <source>
        <dbReference type="SAM" id="MobiDB-lite"/>
    </source>
</evidence>
<dbReference type="OrthoDB" id="207120at2759"/>
<dbReference type="PANTHER" id="PTHR45691">
    <property type="entry name" value="PROTEIN DIAPHANOUS"/>
    <property type="match status" value="1"/>
</dbReference>
<dbReference type="InterPro" id="IPR057402">
    <property type="entry name" value="AIM3_BBC1_C"/>
</dbReference>
<dbReference type="Pfam" id="PF25459">
    <property type="entry name" value="AIM3_BBC1_C"/>
    <property type="match status" value="1"/>
</dbReference>
<feature type="compositionally biased region" description="Acidic residues" evidence="1">
    <location>
        <begin position="1239"/>
        <end position="1248"/>
    </location>
</feature>
<feature type="compositionally biased region" description="Basic and acidic residues" evidence="1">
    <location>
        <begin position="88"/>
        <end position="103"/>
    </location>
</feature>
<comment type="caution">
    <text evidence="3">The sequence shown here is derived from an EMBL/GenBank/DDBJ whole genome shotgun (WGS) entry which is preliminary data.</text>
</comment>
<feature type="compositionally biased region" description="Acidic residues" evidence="1">
    <location>
        <begin position="546"/>
        <end position="557"/>
    </location>
</feature>
<feature type="compositionally biased region" description="Low complexity" evidence="1">
    <location>
        <begin position="663"/>
        <end position="678"/>
    </location>
</feature>
<protein>
    <recommendedName>
        <fullName evidence="2">BBC1/AIM3 cysteine proteinase-fold domain-containing protein</fullName>
    </recommendedName>
</protein>
<evidence type="ECO:0000259" key="2">
    <source>
        <dbReference type="Pfam" id="PF25459"/>
    </source>
</evidence>
<feature type="compositionally biased region" description="Low complexity" evidence="1">
    <location>
        <begin position="1032"/>
        <end position="1044"/>
    </location>
</feature>
<feature type="compositionally biased region" description="Basic and acidic residues" evidence="1">
    <location>
        <begin position="408"/>
        <end position="419"/>
    </location>
</feature>
<feature type="compositionally biased region" description="Pro residues" evidence="1">
    <location>
        <begin position="1045"/>
        <end position="1061"/>
    </location>
</feature>
<feature type="compositionally biased region" description="Basic and acidic residues" evidence="1">
    <location>
        <begin position="688"/>
        <end position="698"/>
    </location>
</feature>
<feature type="compositionally biased region" description="Low complexity" evidence="1">
    <location>
        <begin position="521"/>
        <end position="532"/>
    </location>
</feature>
<feature type="compositionally biased region" description="Low complexity" evidence="1">
    <location>
        <begin position="265"/>
        <end position="289"/>
    </location>
</feature>
<feature type="compositionally biased region" description="Acidic residues" evidence="1">
    <location>
        <begin position="213"/>
        <end position="227"/>
    </location>
</feature>
<sequence length="1613" mass="168463">MSDSPTSTPPKPKPGSLRDRIAAFENKATANAAPERPPPPRPKPAGFAGWKPKPPSPPESPAASGGSVEAAGGEGAMRGAGAGMSAVDAKESIRAGGSLKERMAALQGRGGFGAPAPPVTSPKPAVERPKWKPPLQVASPPPVDEDDAEKDKAQEEASEEADAGSIKSNTPSIKSPPPIVKSPPPIIRSPPSVLEDEAPRVSGEGEGSQENVENAEAEPVPVDEEEEERQRRAALAARMAKLGGARIGMGPPIFGRPAVPPPTKKPSLPTSVPAPEAEPQVAEEIPAEQTETTTDTSPRPPAAMPMATIPKRTAPPRRKPAKQTSAGSAVSSEASPPVDTPGATSLSEESAGPSVPADDVIAEVEEKIVAEPDTVEAEPEPEAASLVEEKYEDEEKPETVEETEEDEEARKSRVAEKLAKMGGINPFALPPVRRPSVGSTASAEGVVSPPTSPPIPTRKSTLPGSPRPVPVDKPAGLRRASGGSVKSFESPSSGVDVTRRASIGSVTSVRSATSEVGAGVGRRASVGSVRSVTKPEVLPEVQGIVEEQESAVPEDSDSAPASRTRTEVEESATAKDHDDEVVSERDVYDSHEDEAQDKDTQSDEHSNDYEDDIDFEATPQPPPHIPSSVQQEGSRGRDMYQVNPDIVASVLPPPPPRSPPTLPSSTSPTATTRTTTEAPLPPRIVPASRDHSVDRDRLSGPAPPRRIVPQTPEPQTPEQLSGDLDDNDDASASEGGNIVDEEEAGSELARSTRFVPPPAATVLARRTLLGADIDDGEESEPPLRVPPPPGSAGLAGAPSGGRGRGAYDDTDDESNASGAALPVRVNIASSEGTGEAARRGRPLPPPPPPPMVSRPAPIVLAEQEGSVSEYGDDASHGRGHVQGHEHEEEEERVLHTRPLSEDRSYSLSSSAADIVENIPLVVPPRLSEGGGVRHAPARSVPPPPPSGSLPPPPPLASSRPGSQLPEKQLEEEEAEDEKEILDEDEGDPIDPAFHSPSRRASFATGGELEHAQTQAILQAQTQGQGGVGSGGSQTSLSPSSAAMRSPPPPPPPALSSPPPPAAASTIETKEEGEEDEEKVKRQTIAERMARLGGIKFGASPARPPIPVPPPPRKTSTSAGEAAAPGEVQADEPSGEKEELPQEHVQGGGGGDDDGGEDEEEERARRERIAAKLAGMGGMRIGMMPMAMPPRQSHVLREEPTHPQELPPPPPPPRAELPTARGSGASESGTSEDGVKVEAEESEIEEVGYEEAKGLEEGSGEEVPPLPPARPPNRRGTGASASSAATAISPPTSPTARPPVPVPGPFRRTSIQSTGSSSTTRKSLQQPAQAQHSEYVLVDEPRVIGEDEEEEVPPPPPMRPPHRAPPPARVAPSAPPAAPSMGDSISSQWELPAIPTSSLGGDLSASWSEALVDDHGEAPSPTASQQAAPVPVPPPAAAPTTRSPEALHLNADDLMAVWGRVGVQICEVATTMHDHSKKNLVGDGTYRGFVDAVLREVPNAAKPQTKQIPYGYLVYLQSGGQVQKRASEIMPGDVVEIADARFKGHKGLGGYQQHVGGEGGGPVVGVVCEFEPKKSKVRVFQANQHVGQQTVESASYRLDDLKSGLVKVYRVLEA</sequence>
<feature type="compositionally biased region" description="Pro residues" evidence="1">
    <location>
        <begin position="174"/>
        <end position="188"/>
    </location>
</feature>
<dbReference type="InterPro" id="IPR051412">
    <property type="entry name" value="Formin_Homology_Diaphanous_sf"/>
</dbReference>
<feature type="compositionally biased region" description="Low complexity" evidence="1">
    <location>
        <begin position="23"/>
        <end position="34"/>
    </location>
</feature>
<feature type="compositionally biased region" description="Acidic residues" evidence="1">
    <location>
        <begin position="1150"/>
        <end position="1160"/>
    </location>
</feature>
<feature type="compositionally biased region" description="Basic and acidic residues" evidence="1">
    <location>
        <begin position="1077"/>
        <end position="1089"/>
    </location>
</feature>
<feature type="compositionally biased region" description="Acidic residues" evidence="1">
    <location>
        <begin position="390"/>
        <end position="407"/>
    </location>
</feature>
<dbReference type="GO" id="GO:0005884">
    <property type="term" value="C:actin filament"/>
    <property type="evidence" value="ECO:0007669"/>
    <property type="project" value="TreeGrafter"/>
</dbReference>
<gene>
    <name evidence="3" type="ORF">D9756_005132</name>
</gene>
<feature type="compositionally biased region" description="Polar residues" evidence="1">
    <location>
        <begin position="323"/>
        <end position="334"/>
    </location>
</feature>
<feature type="compositionally biased region" description="Low complexity" evidence="1">
    <location>
        <begin position="1417"/>
        <end position="1428"/>
    </location>
</feature>
<feature type="compositionally biased region" description="Low complexity" evidence="1">
    <location>
        <begin position="1273"/>
        <end position="1289"/>
    </location>
</feature>
<feature type="compositionally biased region" description="Pro residues" evidence="1">
    <location>
        <begin position="842"/>
        <end position="852"/>
    </location>
</feature>
<dbReference type="EMBL" id="JAACJO010000003">
    <property type="protein sequence ID" value="KAF5360638.1"/>
    <property type="molecule type" value="Genomic_DNA"/>
</dbReference>
<feature type="compositionally biased region" description="Low complexity" evidence="1">
    <location>
        <begin position="1011"/>
        <end position="1022"/>
    </location>
</feature>
<feature type="compositionally biased region" description="Gly residues" evidence="1">
    <location>
        <begin position="72"/>
        <end position="82"/>
    </location>
</feature>
<feature type="compositionally biased region" description="Pro residues" evidence="1">
    <location>
        <begin position="1204"/>
        <end position="1214"/>
    </location>
</feature>
<dbReference type="Proteomes" id="UP000559027">
    <property type="component" value="Unassembled WGS sequence"/>
</dbReference>
<feature type="compositionally biased region" description="Pro residues" evidence="1">
    <location>
        <begin position="701"/>
        <end position="715"/>
    </location>
</feature>
<evidence type="ECO:0000313" key="4">
    <source>
        <dbReference type="Proteomes" id="UP000559027"/>
    </source>
</evidence>
<proteinExistence type="predicted"/>
<keyword evidence="4" id="KW-1185">Reference proteome</keyword>
<feature type="compositionally biased region" description="Polar residues" evidence="1">
    <location>
        <begin position="504"/>
        <end position="514"/>
    </location>
</feature>
<feature type="compositionally biased region" description="Basic and acidic residues" evidence="1">
    <location>
        <begin position="597"/>
        <end position="608"/>
    </location>
</feature>
<feature type="compositionally biased region" description="Low complexity" evidence="1">
    <location>
        <begin position="61"/>
        <end position="71"/>
    </location>
</feature>
<feature type="compositionally biased region" description="Pro residues" evidence="1">
    <location>
        <begin position="1352"/>
        <end position="1377"/>
    </location>
</feature>
<dbReference type="PANTHER" id="PTHR45691:SF6">
    <property type="entry name" value="PROTEIN DIAPHANOUS"/>
    <property type="match status" value="1"/>
</dbReference>
<feature type="region of interest" description="Disordered" evidence="1">
    <location>
        <begin position="1"/>
        <end position="1384"/>
    </location>
</feature>
<feature type="compositionally biased region" description="Low complexity" evidence="1">
    <location>
        <begin position="1180"/>
        <end position="1190"/>
    </location>
</feature>
<evidence type="ECO:0000313" key="3">
    <source>
        <dbReference type="EMBL" id="KAF5360638.1"/>
    </source>
</evidence>
<feature type="compositionally biased region" description="Low complexity" evidence="1">
    <location>
        <begin position="1304"/>
        <end position="1320"/>
    </location>
</feature>
<feature type="compositionally biased region" description="Pro residues" evidence="1">
    <location>
        <begin position="1101"/>
        <end position="1112"/>
    </location>
</feature>
<name>A0A8H5LKP2_9AGAR</name>
<feature type="compositionally biased region" description="Acidic residues" evidence="1">
    <location>
        <begin position="969"/>
        <end position="988"/>
    </location>
</feature>